<comment type="caution">
    <text evidence="1">The sequence shown here is derived from an EMBL/GenBank/DDBJ whole genome shotgun (WGS) entry which is preliminary data.</text>
</comment>
<proteinExistence type="predicted"/>
<accession>A0ACB8QEB8</accession>
<gene>
    <name evidence="1" type="ORF">K488DRAFT_54773</name>
</gene>
<keyword evidence="2" id="KW-1185">Reference proteome</keyword>
<organism evidence="1 2">
    <name type="scientific">Vararia minispora EC-137</name>
    <dbReference type="NCBI Taxonomy" id="1314806"/>
    <lineage>
        <taxon>Eukaryota</taxon>
        <taxon>Fungi</taxon>
        <taxon>Dikarya</taxon>
        <taxon>Basidiomycota</taxon>
        <taxon>Agaricomycotina</taxon>
        <taxon>Agaricomycetes</taxon>
        <taxon>Russulales</taxon>
        <taxon>Lachnocladiaceae</taxon>
        <taxon>Vararia</taxon>
    </lineage>
</organism>
<reference evidence="1" key="1">
    <citation type="submission" date="2021-02" db="EMBL/GenBank/DDBJ databases">
        <authorList>
            <consortium name="DOE Joint Genome Institute"/>
            <person name="Ahrendt S."/>
            <person name="Looney B.P."/>
            <person name="Miyauchi S."/>
            <person name="Morin E."/>
            <person name="Drula E."/>
            <person name="Courty P.E."/>
            <person name="Chicoki N."/>
            <person name="Fauchery L."/>
            <person name="Kohler A."/>
            <person name="Kuo A."/>
            <person name="Labutti K."/>
            <person name="Pangilinan J."/>
            <person name="Lipzen A."/>
            <person name="Riley R."/>
            <person name="Andreopoulos W."/>
            <person name="He G."/>
            <person name="Johnson J."/>
            <person name="Barry K.W."/>
            <person name="Grigoriev I.V."/>
            <person name="Nagy L."/>
            <person name="Hibbett D."/>
            <person name="Henrissat B."/>
            <person name="Matheny P.B."/>
            <person name="Labbe J."/>
            <person name="Martin F."/>
        </authorList>
    </citation>
    <scope>NUCLEOTIDE SEQUENCE</scope>
    <source>
        <strain evidence="1">EC-137</strain>
    </source>
</reference>
<evidence type="ECO:0000313" key="1">
    <source>
        <dbReference type="EMBL" id="KAI0030184.1"/>
    </source>
</evidence>
<dbReference type="EMBL" id="MU273635">
    <property type="protein sequence ID" value="KAI0030184.1"/>
    <property type="molecule type" value="Genomic_DNA"/>
</dbReference>
<protein>
    <submittedName>
        <fullName evidence="1">Uncharacterized protein</fullName>
    </submittedName>
</protein>
<sequence length="372" mass="41091">MSLDQNLFTLNVIPDPSTPSATDLVDPVGTAHYRKVRVGGPLYRMDLLDPLSGALLARATAPDATSKTKVIELFNPSLVVEFRSVGTLSFKWTFHWEDHEFEWKREECYMVRKPDPAVLVAVTKEPPGRLRSTAVQILDYNLHRFDIADRKGFEIALLSALLTLHDLSDSQNGPPPAYAEPEPEPVQAQAPAVPPKLEGLDRIAEAQAARGEVNEVTVTEDGTVEDYAAYSARLLEDDAMLFISIRAESAPNVPRVLAVVEEAKRLRYKQGIEEELHQYVVYDAKPARRGRINLDDPAPTSARAYTPPDALTVHLSKIDMPELKPKTTPPKASHFSRASCLPFPPRFSYISALSALPTVHSTLSPARVISSP</sequence>
<name>A0ACB8QEB8_9AGAM</name>
<evidence type="ECO:0000313" key="2">
    <source>
        <dbReference type="Proteomes" id="UP000814128"/>
    </source>
</evidence>
<reference evidence="1" key="2">
    <citation type="journal article" date="2022" name="New Phytol.">
        <title>Evolutionary transition to the ectomycorrhizal habit in the genomes of a hyperdiverse lineage of mushroom-forming fungi.</title>
        <authorList>
            <person name="Looney B."/>
            <person name="Miyauchi S."/>
            <person name="Morin E."/>
            <person name="Drula E."/>
            <person name="Courty P.E."/>
            <person name="Kohler A."/>
            <person name="Kuo A."/>
            <person name="LaButti K."/>
            <person name="Pangilinan J."/>
            <person name="Lipzen A."/>
            <person name="Riley R."/>
            <person name="Andreopoulos W."/>
            <person name="He G."/>
            <person name="Johnson J."/>
            <person name="Nolan M."/>
            <person name="Tritt A."/>
            <person name="Barry K.W."/>
            <person name="Grigoriev I.V."/>
            <person name="Nagy L.G."/>
            <person name="Hibbett D."/>
            <person name="Henrissat B."/>
            <person name="Matheny P.B."/>
            <person name="Labbe J."/>
            <person name="Martin F.M."/>
        </authorList>
    </citation>
    <scope>NUCLEOTIDE SEQUENCE</scope>
    <source>
        <strain evidence="1">EC-137</strain>
    </source>
</reference>
<dbReference type="Proteomes" id="UP000814128">
    <property type="component" value="Unassembled WGS sequence"/>
</dbReference>